<evidence type="ECO:0000256" key="6">
    <source>
        <dbReference type="PROSITE-ProRule" id="PRU00169"/>
    </source>
</evidence>
<dbReference type="PROSITE" id="PS50110">
    <property type="entry name" value="RESPONSE_REGULATORY"/>
    <property type="match status" value="1"/>
</dbReference>
<evidence type="ECO:0000256" key="5">
    <source>
        <dbReference type="ARBA" id="ARBA00023163"/>
    </source>
</evidence>
<comment type="caution">
    <text evidence="8">The sequence shown here is derived from an EMBL/GenBank/DDBJ whole genome shotgun (WGS) entry which is preliminary data.</text>
</comment>
<evidence type="ECO:0000256" key="2">
    <source>
        <dbReference type="ARBA" id="ARBA00022553"/>
    </source>
</evidence>
<dbReference type="PANTHER" id="PTHR43214:SF43">
    <property type="entry name" value="TWO-COMPONENT RESPONSE REGULATOR"/>
    <property type="match status" value="1"/>
</dbReference>
<dbReference type="SMART" id="SM00448">
    <property type="entry name" value="REC"/>
    <property type="match status" value="1"/>
</dbReference>
<feature type="domain" description="Response regulatory" evidence="7">
    <location>
        <begin position="5"/>
        <end position="122"/>
    </location>
</feature>
<dbReference type="Gene3D" id="3.40.50.2300">
    <property type="match status" value="1"/>
</dbReference>
<name>A0ABU6MMF5_9BACI</name>
<comment type="subcellular location">
    <subcellularLocation>
        <location evidence="1">Cytoplasm</location>
    </subcellularLocation>
</comment>
<evidence type="ECO:0000256" key="4">
    <source>
        <dbReference type="ARBA" id="ARBA00023125"/>
    </source>
</evidence>
<gene>
    <name evidence="8" type="ORF">P4T90_21340</name>
</gene>
<dbReference type="InterPro" id="IPR039420">
    <property type="entry name" value="WalR-like"/>
</dbReference>
<keyword evidence="9" id="KW-1185">Reference proteome</keyword>
<reference evidence="8 9" key="1">
    <citation type="submission" date="2023-03" db="EMBL/GenBank/DDBJ databases">
        <title>Bacillus Genome Sequencing.</title>
        <authorList>
            <person name="Dunlap C."/>
        </authorList>
    </citation>
    <scope>NUCLEOTIDE SEQUENCE [LARGE SCALE GENOMIC DNA]</scope>
    <source>
        <strain evidence="8 9">B-23453</strain>
    </source>
</reference>
<proteinExistence type="predicted"/>
<evidence type="ECO:0000256" key="3">
    <source>
        <dbReference type="ARBA" id="ARBA00023015"/>
    </source>
</evidence>
<dbReference type="SUPFAM" id="SSF52172">
    <property type="entry name" value="CheY-like"/>
    <property type="match status" value="1"/>
</dbReference>
<protein>
    <submittedName>
        <fullName evidence="8">Response regulator transcription factor</fullName>
    </submittedName>
</protein>
<keyword evidence="4" id="KW-0238">DNA-binding</keyword>
<dbReference type="InterPro" id="IPR001789">
    <property type="entry name" value="Sig_transdc_resp-reg_receiver"/>
</dbReference>
<dbReference type="EMBL" id="JARMAB010000038">
    <property type="protein sequence ID" value="MED1205582.1"/>
    <property type="molecule type" value="Genomic_DNA"/>
</dbReference>
<dbReference type="InterPro" id="IPR016032">
    <property type="entry name" value="Sig_transdc_resp-reg_C-effctor"/>
</dbReference>
<evidence type="ECO:0000259" key="7">
    <source>
        <dbReference type="PROSITE" id="PS50110"/>
    </source>
</evidence>
<evidence type="ECO:0000256" key="1">
    <source>
        <dbReference type="ARBA" id="ARBA00004496"/>
    </source>
</evidence>
<evidence type="ECO:0000313" key="8">
    <source>
        <dbReference type="EMBL" id="MED1205582.1"/>
    </source>
</evidence>
<dbReference type="Proteomes" id="UP001341444">
    <property type="component" value="Unassembled WGS sequence"/>
</dbReference>
<dbReference type="InterPro" id="IPR000792">
    <property type="entry name" value="Tscrpt_reg_LuxR_C"/>
</dbReference>
<dbReference type="SUPFAM" id="SSF46894">
    <property type="entry name" value="C-terminal effector domain of the bipartite response regulators"/>
    <property type="match status" value="1"/>
</dbReference>
<evidence type="ECO:0000313" key="9">
    <source>
        <dbReference type="Proteomes" id="UP001341444"/>
    </source>
</evidence>
<feature type="modified residue" description="4-aspartylphosphate" evidence="6">
    <location>
        <position position="56"/>
    </location>
</feature>
<dbReference type="InterPro" id="IPR011006">
    <property type="entry name" value="CheY-like_superfamily"/>
</dbReference>
<sequence>MERIKVMLVEDEEFWRQNITFELKQVPDIQLTIVAASKSEVFKKFCHSKVDVALVDLCLTKHQFDGLEVVKELKERNLERIIVLTSIQDKEIILKSFDCGTINYITKSSCNDIVASIRDAYHNKVSLHADVTNILINELKRERKVKVLTPLEREVYELKEQGLNKKQIAHKLYKSVETVKRQLKVIKSKIN</sequence>
<keyword evidence="5" id="KW-0804">Transcription</keyword>
<dbReference type="RefSeq" id="WP_066270901.1">
    <property type="nucleotide sequence ID" value="NZ_JARMAB010000038.1"/>
</dbReference>
<keyword evidence="3" id="KW-0805">Transcription regulation</keyword>
<dbReference type="PRINTS" id="PR00038">
    <property type="entry name" value="HTHLUXR"/>
</dbReference>
<keyword evidence="2 6" id="KW-0597">Phosphoprotein</keyword>
<organism evidence="8 9">
    <name type="scientific">Heyndrickxia acidicola</name>
    <dbReference type="NCBI Taxonomy" id="209389"/>
    <lineage>
        <taxon>Bacteria</taxon>
        <taxon>Bacillati</taxon>
        <taxon>Bacillota</taxon>
        <taxon>Bacilli</taxon>
        <taxon>Bacillales</taxon>
        <taxon>Bacillaceae</taxon>
        <taxon>Heyndrickxia</taxon>
    </lineage>
</organism>
<dbReference type="PANTHER" id="PTHR43214">
    <property type="entry name" value="TWO-COMPONENT RESPONSE REGULATOR"/>
    <property type="match status" value="1"/>
</dbReference>
<accession>A0ABU6MMF5</accession>
<dbReference type="Pfam" id="PF00072">
    <property type="entry name" value="Response_reg"/>
    <property type="match status" value="1"/>
</dbReference>